<name>A0A8G2G366_FLAPS</name>
<gene>
    <name evidence="1" type="ORF">H0H26_03975</name>
</gene>
<sequence>MKTKILKVLVFPILALSILFCLSFKGNTILKTAKVKDFILCHKEATILASSSYTTLNKLTDDQLKKACSSPADGNYVTVKVSTYNLRDGNTRIYLLKKRGFGDFSIPYDEVDTGSVCDF</sequence>
<protein>
    <submittedName>
        <fullName evidence="1">Uncharacterized protein</fullName>
    </submittedName>
</protein>
<accession>A0A8G2G366</accession>
<evidence type="ECO:0000313" key="1">
    <source>
        <dbReference type="EMBL" id="QRE04760.1"/>
    </source>
</evidence>
<dbReference type="AlphaFoldDB" id="A0A8G2G366"/>
<evidence type="ECO:0000313" key="2">
    <source>
        <dbReference type="Proteomes" id="UP000596329"/>
    </source>
</evidence>
<dbReference type="Proteomes" id="UP000596329">
    <property type="component" value="Chromosome"/>
</dbReference>
<reference evidence="1 2" key="1">
    <citation type="submission" date="2020-07" db="EMBL/GenBank/DDBJ databases">
        <title>Genomic characterization of Flavobacterium psychrophilum strains.</title>
        <authorList>
            <person name="Castillo D."/>
            <person name="Jorgensen J."/>
            <person name="Middelboe M."/>
        </authorList>
    </citation>
    <scope>NUCLEOTIDE SEQUENCE [LARGE SCALE GENOMIC DNA]</scope>
    <source>
        <strain evidence="1 2">FPS-R7</strain>
    </source>
</reference>
<dbReference type="RefSeq" id="WP_063742847.1">
    <property type="nucleotide sequence ID" value="NZ_CP059075.1"/>
</dbReference>
<proteinExistence type="predicted"/>
<organism evidence="1 2">
    <name type="scientific">Flavobacterium psychrophilum</name>
    <dbReference type="NCBI Taxonomy" id="96345"/>
    <lineage>
        <taxon>Bacteria</taxon>
        <taxon>Pseudomonadati</taxon>
        <taxon>Bacteroidota</taxon>
        <taxon>Flavobacteriia</taxon>
        <taxon>Flavobacteriales</taxon>
        <taxon>Flavobacteriaceae</taxon>
        <taxon>Flavobacterium</taxon>
    </lineage>
</organism>
<dbReference type="EMBL" id="CP059075">
    <property type="protein sequence ID" value="QRE04760.1"/>
    <property type="molecule type" value="Genomic_DNA"/>
</dbReference>